<dbReference type="SUPFAM" id="SSF51445">
    <property type="entry name" value="(Trans)glycosidases"/>
    <property type="match status" value="1"/>
</dbReference>
<evidence type="ECO:0000313" key="1">
    <source>
        <dbReference type="EMBL" id="MBG9377247.1"/>
    </source>
</evidence>
<accession>A0A931GYQ6</accession>
<dbReference type="Proteomes" id="UP000628448">
    <property type="component" value="Unassembled WGS sequence"/>
</dbReference>
<dbReference type="AlphaFoldDB" id="A0A931GYQ6"/>
<organism evidence="1 2">
    <name type="scientific">Panacibacter microcysteis</name>
    <dbReference type="NCBI Taxonomy" id="2793269"/>
    <lineage>
        <taxon>Bacteria</taxon>
        <taxon>Pseudomonadati</taxon>
        <taxon>Bacteroidota</taxon>
        <taxon>Chitinophagia</taxon>
        <taxon>Chitinophagales</taxon>
        <taxon>Chitinophagaceae</taxon>
        <taxon>Panacibacter</taxon>
    </lineage>
</organism>
<evidence type="ECO:0000313" key="2">
    <source>
        <dbReference type="Proteomes" id="UP000628448"/>
    </source>
</evidence>
<name>A0A931GYQ6_9BACT</name>
<sequence>MKLRLNPQGIGIAMPLSKSVLSGVMCLGIFFSSCKKEVTSSESELNEASALSAQSVSALAASAPTEFGALISGGTIDQKMKTMQLLNVNVVRYAIILESHFQTDKAYEKWRDAGYKILLNLNWGHVSGPAGKRKPVPFPTDMKEYRKELSAVLDKYHPEVAVIENEPTTDVFHSGPIEDYINQLKVAVEVCKQRGIKVADGGLNLELTRQVMYGTGRGTNYEETKKLIEAFKTIDLDFINLHTKAPFSNQRNANQFQPGAAEEVADFLRRTTGKQVMCNEYNSHNTSASLMTSAVNAFKAGGYRYFIPRSDNNSSDSYPLANEQGTKLTPLGQAYKNAIR</sequence>
<dbReference type="PROSITE" id="PS51257">
    <property type="entry name" value="PROKAR_LIPOPROTEIN"/>
    <property type="match status" value="1"/>
</dbReference>
<gene>
    <name evidence="1" type="ORF">I5907_13480</name>
</gene>
<comment type="caution">
    <text evidence="1">The sequence shown here is derived from an EMBL/GenBank/DDBJ whole genome shotgun (WGS) entry which is preliminary data.</text>
</comment>
<keyword evidence="2" id="KW-1185">Reference proteome</keyword>
<dbReference type="InterPro" id="IPR017853">
    <property type="entry name" value="GH"/>
</dbReference>
<proteinExistence type="predicted"/>
<protein>
    <submittedName>
        <fullName evidence="1">Uncharacterized protein</fullName>
    </submittedName>
</protein>
<dbReference type="RefSeq" id="WP_196991341.1">
    <property type="nucleotide sequence ID" value="NZ_JADWYR010000002.1"/>
</dbReference>
<dbReference type="Gene3D" id="3.20.20.80">
    <property type="entry name" value="Glycosidases"/>
    <property type="match status" value="1"/>
</dbReference>
<reference evidence="1" key="1">
    <citation type="submission" date="2020-11" db="EMBL/GenBank/DDBJ databases">
        <title>Bacterial whole genome sequence for Panacibacter sp. DH6.</title>
        <authorList>
            <person name="Le V."/>
            <person name="Ko S."/>
            <person name="Ahn C.-Y."/>
            <person name="Oh H.-M."/>
        </authorList>
    </citation>
    <scope>NUCLEOTIDE SEQUENCE</scope>
    <source>
        <strain evidence="1">DH6</strain>
    </source>
</reference>
<dbReference type="EMBL" id="JADWYR010000002">
    <property type="protein sequence ID" value="MBG9377247.1"/>
    <property type="molecule type" value="Genomic_DNA"/>
</dbReference>